<evidence type="ECO:0000256" key="1">
    <source>
        <dbReference type="SAM" id="Phobius"/>
    </source>
</evidence>
<evidence type="ECO:0000313" key="3">
    <source>
        <dbReference type="EMBL" id="RDI99354.1"/>
    </source>
</evidence>
<dbReference type="GO" id="GO:0080120">
    <property type="term" value="P:CAAX-box protein maturation"/>
    <property type="evidence" value="ECO:0007669"/>
    <property type="project" value="UniProtKB-ARBA"/>
</dbReference>
<dbReference type="PANTHER" id="PTHR39430:SF1">
    <property type="entry name" value="PROTEASE"/>
    <property type="match status" value="1"/>
</dbReference>
<feature type="domain" description="CAAX prenyl protease 2/Lysostaphin resistance protein A-like" evidence="2">
    <location>
        <begin position="145"/>
        <end position="227"/>
    </location>
</feature>
<protein>
    <submittedName>
        <fullName evidence="3">CPBP family intramembrane metalloprotease</fullName>
    </submittedName>
</protein>
<proteinExistence type="predicted"/>
<evidence type="ECO:0000259" key="2">
    <source>
        <dbReference type="Pfam" id="PF02517"/>
    </source>
</evidence>
<keyword evidence="3" id="KW-0645">Protease</keyword>
<dbReference type="EMBL" id="QQSY01000001">
    <property type="protein sequence ID" value="RDI99354.1"/>
    <property type="molecule type" value="Genomic_DNA"/>
</dbReference>
<keyword evidence="4" id="KW-1185">Reference proteome</keyword>
<feature type="transmembrane region" description="Helical" evidence="1">
    <location>
        <begin position="261"/>
        <end position="284"/>
    </location>
</feature>
<keyword evidence="3" id="KW-0378">Hydrolase</keyword>
<dbReference type="Proteomes" id="UP000254711">
    <property type="component" value="Unassembled WGS sequence"/>
</dbReference>
<feature type="transmembrane region" description="Helical" evidence="1">
    <location>
        <begin position="99"/>
        <end position="118"/>
    </location>
</feature>
<dbReference type="AlphaFoldDB" id="A0A370K9M6"/>
<keyword evidence="1" id="KW-1133">Transmembrane helix</keyword>
<sequence>MDHSTRSWRQPRAWLALGVILMAYFLQDPVERATWSPLQRLAELTFSTNGQMSLANYAGLMVFRLIWNALLVAAVLVLLGRPCDGFPLRDRAGVRHFAIGLLTGLVVMVFAILSIAGLGDAIISASGESVVSALFYGGGWLASDAVGALGEELYGRAAILLVAERFFGWKAAIVISGLMFSMVHIGNPGASAIWLVRLGAQGALLAYAVYRTRSLWWSVGYHTGWNWASAPLFGAAGSGYLDEGHLFDFNPHGSTWITGGAVGPEGSLFAFLAVMLALSFLLIATRHSRTQATHASD</sequence>
<accession>A0A370K9M6</accession>
<reference evidence="3 4" key="1">
    <citation type="submission" date="2018-07" db="EMBL/GenBank/DDBJ databases">
        <title>Dyella solisilvae sp. nov., isolated from the pine and broad-leaved mixed forest soil.</title>
        <authorList>
            <person name="Gao Z."/>
            <person name="Qiu L."/>
        </authorList>
    </citation>
    <scope>NUCLEOTIDE SEQUENCE [LARGE SCALE GENOMIC DNA]</scope>
    <source>
        <strain evidence="3 4">DHG54</strain>
    </source>
</reference>
<dbReference type="GO" id="GO:0006508">
    <property type="term" value="P:proteolysis"/>
    <property type="evidence" value="ECO:0007669"/>
    <property type="project" value="UniProtKB-KW"/>
</dbReference>
<dbReference type="GO" id="GO:0008237">
    <property type="term" value="F:metallopeptidase activity"/>
    <property type="evidence" value="ECO:0007669"/>
    <property type="project" value="UniProtKB-KW"/>
</dbReference>
<keyword evidence="1" id="KW-0812">Transmembrane</keyword>
<feature type="transmembrane region" description="Helical" evidence="1">
    <location>
        <begin position="56"/>
        <end position="79"/>
    </location>
</feature>
<comment type="caution">
    <text evidence="3">The sequence shown here is derived from an EMBL/GenBank/DDBJ whole genome shotgun (WGS) entry which is preliminary data.</text>
</comment>
<feature type="transmembrane region" description="Helical" evidence="1">
    <location>
        <begin position="130"/>
        <end position="154"/>
    </location>
</feature>
<name>A0A370K9M6_9GAMM</name>
<keyword evidence="1" id="KW-0472">Membrane</keyword>
<gene>
    <name evidence="3" type="ORF">DVT68_00365</name>
</gene>
<evidence type="ECO:0000313" key="4">
    <source>
        <dbReference type="Proteomes" id="UP000254711"/>
    </source>
</evidence>
<keyword evidence="3" id="KW-0482">Metalloprotease</keyword>
<feature type="transmembrane region" description="Helical" evidence="1">
    <location>
        <begin position="166"/>
        <end position="186"/>
    </location>
</feature>
<feature type="transmembrane region" description="Helical" evidence="1">
    <location>
        <begin position="192"/>
        <end position="210"/>
    </location>
</feature>
<dbReference type="PANTHER" id="PTHR39430">
    <property type="entry name" value="MEMBRANE-ASSOCIATED PROTEASE-RELATED"/>
    <property type="match status" value="1"/>
</dbReference>
<dbReference type="GO" id="GO:0004175">
    <property type="term" value="F:endopeptidase activity"/>
    <property type="evidence" value="ECO:0007669"/>
    <property type="project" value="UniProtKB-ARBA"/>
</dbReference>
<feature type="transmembrane region" description="Helical" evidence="1">
    <location>
        <begin position="222"/>
        <end position="241"/>
    </location>
</feature>
<dbReference type="Pfam" id="PF02517">
    <property type="entry name" value="Rce1-like"/>
    <property type="match status" value="1"/>
</dbReference>
<organism evidence="3 4">
    <name type="scientific">Dyella solisilvae</name>
    <dbReference type="NCBI Taxonomy" id="1920168"/>
    <lineage>
        <taxon>Bacteria</taxon>
        <taxon>Pseudomonadati</taxon>
        <taxon>Pseudomonadota</taxon>
        <taxon>Gammaproteobacteria</taxon>
        <taxon>Lysobacterales</taxon>
        <taxon>Rhodanobacteraceae</taxon>
        <taxon>Dyella</taxon>
    </lineage>
</organism>
<dbReference type="InterPro" id="IPR003675">
    <property type="entry name" value="Rce1/LyrA-like_dom"/>
</dbReference>